<keyword evidence="3" id="KW-1185">Reference proteome</keyword>
<protein>
    <submittedName>
        <fullName evidence="2">ImmA/IrrE family metallo-endopeptidase</fullName>
    </submittedName>
</protein>
<dbReference type="Pfam" id="PF06114">
    <property type="entry name" value="Peptidase_M78"/>
    <property type="match status" value="1"/>
</dbReference>
<dbReference type="Proteomes" id="UP001555100">
    <property type="component" value="Unassembled WGS sequence"/>
</dbReference>
<comment type="caution">
    <text evidence="2">The sequence shown here is derived from an EMBL/GenBank/DDBJ whole genome shotgun (WGS) entry which is preliminary data.</text>
</comment>
<evidence type="ECO:0000259" key="1">
    <source>
        <dbReference type="Pfam" id="PF06114"/>
    </source>
</evidence>
<accession>A0ABV3NDI5</accession>
<feature type="domain" description="IrrE N-terminal-like" evidence="1">
    <location>
        <begin position="13"/>
        <end position="88"/>
    </location>
</feature>
<dbReference type="EMBL" id="JBAGNM010000015">
    <property type="protein sequence ID" value="MEW6955283.1"/>
    <property type="molecule type" value="Genomic_DNA"/>
</dbReference>
<dbReference type="InterPro" id="IPR010359">
    <property type="entry name" value="IrrE_HExxH"/>
</dbReference>
<proteinExistence type="predicted"/>
<reference evidence="2 3" key="1">
    <citation type="submission" date="2024-01" db="EMBL/GenBank/DDBJ databases">
        <title>Genomic analysis and antimicrobial resistance profiles of Trueperella pyogenes isolated from domestic and wild animals.</title>
        <authorList>
            <person name="Magossi G."/>
            <person name="Gzyl K.E."/>
            <person name="Holman D.B."/>
            <person name="Amat S."/>
        </authorList>
    </citation>
    <scope>NUCLEOTIDE SEQUENCE [LARGE SCALE GENOMIC DNA]</scope>
    <source>
        <strain evidence="2 3">1494</strain>
    </source>
</reference>
<sequence length="125" mass="13876">MSEEDLIRACWGLGVHVVYFPFEHAGAYVHSLKLIIIDSSQPPAEQKFTLAHEYVHARYGHDGYQSSHVEQRVDREAARLLISPAAYALAERLVGCHPVALAEELHVPAECVKAYQAGLENQLAV</sequence>
<name>A0ABV3NDI5_9ACTO</name>
<organism evidence="2 3">
    <name type="scientific">Trueperella pyogenes</name>
    <dbReference type="NCBI Taxonomy" id="1661"/>
    <lineage>
        <taxon>Bacteria</taxon>
        <taxon>Bacillati</taxon>
        <taxon>Actinomycetota</taxon>
        <taxon>Actinomycetes</taxon>
        <taxon>Actinomycetales</taxon>
        <taxon>Actinomycetaceae</taxon>
        <taxon>Trueperella</taxon>
    </lineage>
</organism>
<dbReference type="Gene3D" id="1.10.10.2910">
    <property type="match status" value="1"/>
</dbReference>
<gene>
    <name evidence="2" type="ORF">V3M73_09670</name>
</gene>
<evidence type="ECO:0000313" key="3">
    <source>
        <dbReference type="Proteomes" id="UP001555100"/>
    </source>
</evidence>
<dbReference type="RefSeq" id="WP_367208648.1">
    <property type="nucleotide sequence ID" value="NZ_CP123404.1"/>
</dbReference>
<evidence type="ECO:0000313" key="2">
    <source>
        <dbReference type="EMBL" id="MEW6955283.1"/>
    </source>
</evidence>